<dbReference type="KEGG" id="chig:CH63R_14598"/>
<gene>
    <name evidence="2" type="ORF">CH63R_14598</name>
</gene>
<keyword evidence="3" id="KW-1185">Reference proteome</keyword>
<dbReference type="RefSeq" id="XP_018150544.1">
    <property type="nucleotide sequence ID" value="XM_018309572.1"/>
</dbReference>
<protein>
    <submittedName>
        <fullName evidence="2">Uncharacterized protein</fullName>
    </submittedName>
</protein>
<dbReference type="GeneID" id="28873679"/>
<feature type="region of interest" description="Disordered" evidence="1">
    <location>
        <begin position="1"/>
        <end position="25"/>
    </location>
</feature>
<dbReference type="EMBL" id="LTAN01000012">
    <property type="protein sequence ID" value="OBR02026.1"/>
    <property type="molecule type" value="Genomic_DNA"/>
</dbReference>
<feature type="region of interest" description="Disordered" evidence="1">
    <location>
        <begin position="301"/>
        <end position="331"/>
    </location>
</feature>
<feature type="compositionally biased region" description="Low complexity" evidence="1">
    <location>
        <begin position="195"/>
        <end position="205"/>
    </location>
</feature>
<name>A0A1B7XQI0_COLHI</name>
<dbReference type="AlphaFoldDB" id="A0A1B7XQI0"/>
<organism evidence="2 3">
    <name type="scientific">Colletotrichum higginsianum (strain IMI 349063)</name>
    <name type="common">Crucifer anthracnose fungus</name>
    <dbReference type="NCBI Taxonomy" id="759273"/>
    <lineage>
        <taxon>Eukaryota</taxon>
        <taxon>Fungi</taxon>
        <taxon>Dikarya</taxon>
        <taxon>Ascomycota</taxon>
        <taxon>Pezizomycotina</taxon>
        <taxon>Sordariomycetes</taxon>
        <taxon>Hypocreomycetidae</taxon>
        <taxon>Glomerellales</taxon>
        <taxon>Glomerellaceae</taxon>
        <taxon>Colletotrichum</taxon>
        <taxon>Colletotrichum destructivum species complex</taxon>
    </lineage>
</organism>
<proteinExistence type="predicted"/>
<feature type="compositionally biased region" description="Pro residues" evidence="1">
    <location>
        <begin position="12"/>
        <end position="23"/>
    </location>
</feature>
<evidence type="ECO:0000313" key="2">
    <source>
        <dbReference type="EMBL" id="OBR02026.1"/>
    </source>
</evidence>
<feature type="compositionally biased region" description="Basic and acidic residues" evidence="1">
    <location>
        <begin position="1"/>
        <end position="11"/>
    </location>
</feature>
<evidence type="ECO:0000256" key="1">
    <source>
        <dbReference type="SAM" id="MobiDB-lite"/>
    </source>
</evidence>
<reference evidence="3" key="1">
    <citation type="journal article" date="2017" name="BMC Genomics">
        <title>Gapless genome assembly of Colletotrichum higginsianum reveals chromosome structure and association of transposable elements with secondary metabolite gene clusters.</title>
        <authorList>
            <person name="Dallery J.-F."/>
            <person name="Lapalu N."/>
            <person name="Zampounis A."/>
            <person name="Pigne S."/>
            <person name="Luyten I."/>
            <person name="Amselem J."/>
            <person name="Wittenberg A.H.J."/>
            <person name="Zhou S."/>
            <person name="de Queiroz M.V."/>
            <person name="Robin G.P."/>
            <person name="Auger A."/>
            <person name="Hainaut M."/>
            <person name="Henrissat B."/>
            <person name="Kim K.-T."/>
            <person name="Lee Y.-H."/>
            <person name="Lespinet O."/>
            <person name="Schwartz D.C."/>
            <person name="Thon M.R."/>
            <person name="O'Connell R.J."/>
        </authorList>
    </citation>
    <scope>NUCLEOTIDE SEQUENCE [LARGE SCALE GENOMIC DNA]</scope>
    <source>
        <strain evidence="3">IMI 349063</strain>
    </source>
</reference>
<evidence type="ECO:0000313" key="3">
    <source>
        <dbReference type="Proteomes" id="UP000092177"/>
    </source>
</evidence>
<feature type="region of interest" description="Disordered" evidence="1">
    <location>
        <begin position="256"/>
        <end position="283"/>
    </location>
</feature>
<dbReference type="OrthoDB" id="10364978at2759"/>
<accession>A0A1B7XQI0</accession>
<comment type="caution">
    <text evidence="2">The sequence shown here is derived from an EMBL/GenBank/DDBJ whole genome shotgun (WGS) entry which is preliminary data.</text>
</comment>
<dbReference type="VEuPathDB" id="FungiDB:CH63R_14598"/>
<feature type="region of interest" description="Disordered" evidence="1">
    <location>
        <begin position="187"/>
        <end position="228"/>
    </location>
</feature>
<feature type="compositionally biased region" description="Basic residues" evidence="1">
    <location>
        <begin position="206"/>
        <end position="219"/>
    </location>
</feature>
<dbReference type="Proteomes" id="UP000092177">
    <property type="component" value="Chromosome 12"/>
</dbReference>
<sequence length="331" mass="36188">MRQDNFSERQRAPPPRHLPPPRPAQQELWRDLRDREGVTRDLGQATPAVHAFARDFAAAKAKPDGTARMRNAQAALDLAAPVDLLLVLGPAVCSSTGSLKAISSLRNAKGHEPVDADTITAAIRTKMLARHMLLPAPDHVAPVPKVADVTEAVKHKCNQPSLQQAVFYTSQHKKEILATTFKNMEQHDLEDEASRANISSSGRSSRSSRSRSNKRRRTSRLSSDEVDELGRHALDDAMEDEAPSFLASITEHYQGDIDDADGRRHPNRLPSVPLPPSPPSSKAALETAENAAKTALTVAAGDYTVKSIAETSQWRQSRAGRGGEEEEEEDE</sequence>